<reference evidence="1" key="2">
    <citation type="submission" date="2023-02" db="EMBL/GenBank/DDBJ databases">
        <authorList>
            <person name="Swenson N.G."/>
            <person name="Wegrzyn J.L."/>
            <person name="Mcevoy S.L."/>
        </authorList>
    </citation>
    <scope>NUCLEOTIDE SEQUENCE</scope>
    <source>
        <strain evidence="1">91603</strain>
        <tissue evidence="1">Leaf</tissue>
    </source>
</reference>
<name>A0AAD5P1M1_ACENE</name>
<dbReference type="EMBL" id="JAJSOW010000003">
    <property type="protein sequence ID" value="KAI9194982.1"/>
    <property type="molecule type" value="Genomic_DNA"/>
</dbReference>
<gene>
    <name evidence="1" type="ORF">LWI28_010573</name>
</gene>
<evidence type="ECO:0000313" key="1">
    <source>
        <dbReference type="EMBL" id="KAI9194982.1"/>
    </source>
</evidence>
<dbReference type="AlphaFoldDB" id="A0AAD5P1M1"/>
<protein>
    <submittedName>
        <fullName evidence="1">Uncharacterized protein</fullName>
    </submittedName>
</protein>
<evidence type="ECO:0000313" key="2">
    <source>
        <dbReference type="Proteomes" id="UP001064489"/>
    </source>
</evidence>
<comment type="caution">
    <text evidence="1">The sequence shown here is derived from an EMBL/GenBank/DDBJ whole genome shotgun (WGS) entry which is preliminary data.</text>
</comment>
<dbReference type="Proteomes" id="UP001064489">
    <property type="component" value="Chromosome 1"/>
</dbReference>
<organism evidence="1 2">
    <name type="scientific">Acer negundo</name>
    <name type="common">Box elder</name>
    <dbReference type="NCBI Taxonomy" id="4023"/>
    <lineage>
        <taxon>Eukaryota</taxon>
        <taxon>Viridiplantae</taxon>
        <taxon>Streptophyta</taxon>
        <taxon>Embryophyta</taxon>
        <taxon>Tracheophyta</taxon>
        <taxon>Spermatophyta</taxon>
        <taxon>Magnoliopsida</taxon>
        <taxon>eudicotyledons</taxon>
        <taxon>Gunneridae</taxon>
        <taxon>Pentapetalae</taxon>
        <taxon>rosids</taxon>
        <taxon>malvids</taxon>
        <taxon>Sapindales</taxon>
        <taxon>Sapindaceae</taxon>
        <taxon>Hippocastanoideae</taxon>
        <taxon>Acereae</taxon>
        <taxon>Acer</taxon>
    </lineage>
</organism>
<reference evidence="1" key="1">
    <citation type="journal article" date="2022" name="Plant J.">
        <title>Strategies of tolerance reflected in two North American maple genomes.</title>
        <authorList>
            <person name="McEvoy S.L."/>
            <person name="Sezen U.U."/>
            <person name="Trouern-Trend A."/>
            <person name="McMahon S.M."/>
            <person name="Schaberg P.G."/>
            <person name="Yang J."/>
            <person name="Wegrzyn J.L."/>
            <person name="Swenson N.G."/>
        </authorList>
    </citation>
    <scope>NUCLEOTIDE SEQUENCE</scope>
    <source>
        <strain evidence="1">91603</strain>
    </source>
</reference>
<sequence length="103" mass="11332">MHTLSTVSVEGGKCERDHRIFPLVAVDTARLPPPVAAISASPSRHRRNFSWSQFLTLFTKTACATVRYHIDHPLQRCCGCSCPLSGRHSSQLHCTLSGSTGRK</sequence>
<accession>A0AAD5P1M1</accession>
<keyword evidence="2" id="KW-1185">Reference proteome</keyword>
<proteinExistence type="predicted"/>